<protein>
    <submittedName>
        <fullName evidence="2">Uncharacterized protein</fullName>
    </submittedName>
</protein>
<keyword evidence="3" id="KW-1185">Reference proteome</keyword>
<accession>A0A4Y2U7X6</accession>
<dbReference type="EMBL" id="BGPR01034396">
    <property type="protein sequence ID" value="GBO08752.1"/>
    <property type="molecule type" value="Genomic_DNA"/>
</dbReference>
<evidence type="ECO:0000313" key="1">
    <source>
        <dbReference type="EMBL" id="GBO08687.1"/>
    </source>
</evidence>
<dbReference type="OrthoDB" id="10054153at2759"/>
<sequence length="39" mass="4547">MSQERLVGLATMSIERDLLQNIDIENIMKDFPDKKARKV</sequence>
<organism evidence="2 3">
    <name type="scientific">Araneus ventricosus</name>
    <name type="common">Orbweaver spider</name>
    <name type="synonym">Epeira ventricosa</name>
    <dbReference type="NCBI Taxonomy" id="182803"/>
    <lineage>
        <taxon>Eukaryota</taxon>
        <taxon>Metazoa</taxon>
        <taxon>Ecdysozoa</taxon>
        <taxon>Arthropoda</taxon>
        <taxon>Chelicerata</taxon>
        <taxon>Arachnida</taxon>
        <taxon>Araneae</taxon>
        <taxon>Araneomorphae</taxon>
        <taxon>Entelegynae</taxon>
        <taxon>Araneoidea</taxon>
        <taxon>Araneidae</taxon>
        <taxon>Araneus</taxon>
    </lineage>
</organism>
<dbReference type="EMBL" id="BGPR01034339">
    <property type="protein sequence ID" value="GBO08687.1"/>
    <property type="molecule type" value="Genomic_DNA"/>
</dbReference>
<dbReference type="Proteomes" id="UP000499080">
    <property type="component" value="Unassembled WGS sequence"/>
</dbReference>
<name>A0A4Y2U7X6_ARAVE</name>
<dbReference type="AlphaFoldDB" id="A0A4Y2U7X6"/>
<gene>
    <name evidence="1" type="ORF">AVEN_160506_1</name>
    <name evidence="2" type="ORF">AVEN_211698_1</name>
</gene>
<feature type="non-terminal residue" evidence="2">
    <location>
        <position position="39"/>
    </location>
</feature>
<comment type="caution">
    <text evidence="2">The sequence shown here is derived from an EMBL/GenBank/DDBJ whole genome shotgun (WGS) entry which is preliminary data.</text>
</comment>
<evidence type="ECO:0000313" key="3">
    <source>
        <dbReference type="Proteomes" id="UP000499080"/>
    </source>
</evidence>
<proteinExistence type="predicted"/>
<reference evidence="2 3" key="1">
    <citation type="journal article" date="2019" name="Sci. Rep.">
        <title>Orb-weaving spider Araneus ventricosus genome elucidates the spidroin gene catalogue.</title>
        <authorList>
            <person name="Kono N."/>
            <person name="Nakamura H."/>
            <person name="Ohtoshi R."/>
            <person name="Moran D.A.P."/>
            <person name="Shinohara A."/>
            <person name="Yoshida Y."/>
            <person name="Fujiwara M."/>
            <person name="Mori M."/>
            <person name="Tomita M."/>
            <person name="Arakawa K."/>
        </authorList>
    </citation>
    <scope>NUCLEOTIDE SEQUENCE [LARGE SCALE GENOMIC DNA]</scope>
</reference>
<evidence type="ECO:0000313" key="2">
    <source>
        <dbReference type="EMBL" id="GBO08752.1"/>
    </source>
</evidence>